<keyword evidence="6" id="KW-1185">Reference proteome</keyword>
<keyword evidence="4" id="KW-0732">Signal</keyword>
<proteinExistence type="predicted"/>
<feature type="signal peptide" evidence="4">
    <location>
        <begin position="1"/>
        <end position="29"/>
    </location>
</feature>
<dbReference type="PANTHER" id="PTHR24198:SF165">
    <property type="entry name" value="ANKYRIN REPEAT-CONTAINING PROTEIN-RELATED"/>
    <property type="match status" value="1"/>
</dbReference>
<organism evidence="5 6">
    <name type="scientific">Skeletonema marinoi</name>
    <dbReference type="NCBI Taxonomy" id="267567"/>
    <lineage>
        <taxon>Eukaryota</taxon>
        <taxon>Sar</taxon>
        <taxon>Stramenopiles</taxon>
        <taxon>Ochrophyta</taxon>
        <taxon>Bacillariophyta</taxon>
        <taxon>Coscinodiscophyceae</taxon>
        <taxon>Thalassiosirophycidae</taxon>
        <taxon>Thalassiosirales</taxon>
        <taxon>Skeletonemataceae</taxon>
        <taxon>Skeletonema</taxon>
        <taxon>Skeletonema marinoi-dohrnii complex</taxon>
    </lineage>
</organism>
<dbReference type="EMBL" id="JATAAI010000032">
    <property type="protein sequence ID" value="KAK1735757.1"/>
    <property type="molecule type" value="Genomic_DNA"/>
</dbReference>
<dbReference type="InterPro" id="IPR036770">
    <property type="entry name" value="Ankyrin_rpt-contain_sf"/>
</dbReference>
<keyword evidence="2 3" id="KW-0040">ANK repeat</keyword>
<dbReference type="PROSITE" id="PS50088">
    <property type="entry name" value="ANK_REPEAT"/>
    <property type="match status" value="1"/>
</dbReference>
<evidence type="ECO:0000256" key="1">
    <source>
        <dbReference type="ARBA" id="ARBA00022737"/>
    </source>
</evidence>
<dbReference type="Pfam" id="PF12796">
    <property type="entry name" value="Ank_2"/>
    <property type="match status" value="1"/>
</dbReference>
<sequence length="206" mass="22847">MVRFTTTKLLITITLAVLCNAMMINLATAATTKEESTNTAAAEADNSEFFHTCSDGNYDKFKSLLDADPSLIHATTKDGEHCLHLCAISGNTQIVQTLLEKGANPDIRSTWKDGLRMHPLSWNTFYGRHEIIELLLKYGADVEADFDLGGSINEKTGELEKVTVLDVVEKILASEVDDEQRMRFAVTRNVLMKHGAVRYAVVEPEL</sequence>
<feature type="repeat" description="ANK" evidence="3">
    <location>
        <begin position="78"/>
        <end position="110"/>
    </location>
</feature>
<evidence type="ECO:0000256" key="2">
    <source>
        <dbReference type="ARBA" id="ARBA00023043"/>
    </source>
</evidence>
<keyword evidence="1" id="KW-0677">Repeat</keyword>
<protein>
    <submittedName>
        <fullName evidence="5">Ankyrin repeat domain-containing protein</fullName>
    </submittedName>
</protein>
<comment type="caution">
    <text evidence="5">The sequence shown here is derived from an EMBL/GenBank/DDBJ whole genome shotgun (WGS) entry which is preliminary data.</text>
</comment>
<evidence type="ECO:0000256" key="4">
    <source>
        <dbReference type="SAM" id="SignalP"/>
    </source>
</evidence>
<dbReference type="PROSITE" id="PS50297">
    <property type="entry name" value="ANK_REP_REGION"/>
    <property type="match status" value="1"/>
</dbReference>
<dbReference type="SMART" id="SM00248">
    <property type="entry name" value="ANK"/>
    <property type="match status" value="3"/>
</dbReference>
<dbReference type="InterPro" id="IPR002110">
    <property type="entry name" value="Ankyrin_rpt"/>
</dbReference>
<dbReference type="Gene3D" id="1.25.40.20">
    <property type="entry name" value="Ankyrin repeat-containing domain"/>
    <property type="match status" value="1"/>
</dbReference>
<name>A0AAD8XYD8_9STRA</name>
<dbReference type="SUPFAM" id="SSF48403">
    <property type="entry name" value="Ankyrin repeat"/>
    <property type="match status" value="1"/>
</dbReference>
<evidence type="ECO:0000313" key="6">
    <source>
        <dbReference type="Proteomes" id="UP001224775"/>
    </source>
</evidence>
<evidence type="ECO:0000256" key="3">
    <source>
        <dbReference type="PROSITE-ProRule" id="PRU00023"/>
    </source>
</evidence>
<evidence type="ECO:0000313" key="5">
    <source>
        <dbReference type="EMBL" id="KAK1735757.1"/>
    </source>
</evidence>
<dbReference type="AlphaFoldDB" id="A0AAD8XYD8"/>
<feature type="chain" id="PRO_5042210167" evidence="4">
    <location>
        <begin position="30"/>
        <end position="206"/>
    </location>
</feature>
<dbReference type="Proteomes" id="UP001224775">
    <property type="component" value="Unassembled WGS sequence"/>
</dbReference>
<accession>A0AAD8XYD8</accession>
<dbReference type="PANTHER" id="PTHR24198">
    <property type="entry name" value="ANKYRIN REPEAT AND PROTEIN KINASE DOMAIN-CONTAINING PROTEIN"/>
    <property type="match status" value="1"/>
</dbReference>
<reference evidence="5" key="1">
    <citation type="submission" date="2023-06" db="EMBL/GenBank/DDBJ databases">
        <title>Survivors Of The Sea: Transcriptome response of Skeletonema marinoi to long-term dormancy.</title>
        <authorList>
            <person name="Pinder M.I.M."/>
            <person name="Kourtchenko O."/>
            <person name="Robertson E.K."/>
            <person name="Larsson T."/>
            <person name="Maumus F."/>
            <person name="Osuna-Cruz C.M."/>
            <person name="Vancaester E."/>
            <person name="Stenow R."/>
            <person name="Vandepoele K."/>
            <person name="Ploug H."/>
            <person name="Bruchert V."/>
            <person name="Godhe A."/>
            <person name="Topel M."/>
        </authorList>
    </citation>
    <scope>NUCLEOTIDE SEQUENCE</scope>
    <source>
        <strain evidence="5">R05AC</strain>
    </source>
</reference>
<gene>
    <name evidence="5" type="ORF">QTG54_013463</name>
</gene>
<dbReference type="PRINTS" id="PR01415">
    <property type="entry name" value="ANKYRIN"/>
</dbReference>